<feature type="compositionally biased region" description="Basic residues" evidence="1">
    <location>
        <begin position="66"/>
        <end position="84"/>
    </location>
</feature>
<gene>
    <name evidence="2" type="ORF">AVDCRST_MAG59-4150</name>
</gene>
<feature type="compositionally biased region" description="Basic and acidic residues" evidence="1">
    <location>
        <begin position="185"/>
        <end position="207"/>
    </location>
</feature>
<feature type="non-terminal residue" evidence="2">
    <location>
        <position position="432"/>
    </location>
</feature>
<evidence type="ECO:0000256" key="1">
    <source>
        <dbReference type="SAM" id="MobiDB-lite"/>
    </source>
</evidence>
<dbReference type="AlphaFoldDB" id="A0A6J4VDN5"/>
<feature type="compositionally biased region" description="Low complexity" evidence="1">
    <location>
        <begin position="275"/>
        <end position="288"/>
    </location>
</feature>
<dbReference type="EMBL" id="CADCWF010000300">
    <property type="protein sequence ID" value="CAA9575734.1"/>
    <property type="molecule type" value="Genomic_DNA"/>
</dbReference>
<accession>A0A6J4VDN5</accession>
<feature type="region of interest" description="Disordered" evidence="1">
    <location>
        <begin position="185"/>
        <end position="432"/>
    </location>
</feature>
<keyword evidence="2" id="KW-0560">Oxidoreductase</keyword>
<sequence>VRHHRPARHAGPHHRHDPRFRRRLHGFGRLALDLERGRPLRQRAADDAEHGPPAPVDPRRAPGRPQARRRGDHRLRPGHRLPPPRHREAGRGPPLLPDRPLDRPHRLRRGADEQPRLRDGDREAGRRHRARARPVLARDHERAGPDCQPPGLAGHPRPRHRRPLDVALLLPRAGADPRHLRDLLRRPADDQHDGDRGLLAADPREPAGHGPRLLPDLPGAAGGVRGAPLGQPDLDGPDQGRRRDHPGGRYQLLADRRLPPRLGHQLRRPQGDAVPGLRPARLRGAARPAWRHLRPLPRPDGGDAADDQDHRAVPGPVRGDGHPADGLRVALRDPPPQGDDDDGRGHAAALHLDDQGVQPADRRSLRRGRRAEGRVGRLHRLRRRPPPLPVPAAPPGLRQPERPPPHGPRGDAGRHRRPDRHHRHRARLGRPL</sequence>
<feature type="compositionally biased region" description="Basic and acidic residues" evidence="1">
    <location>
        <begin position="99"/>
        <end position="124"/>
    </location>
</feature>
<feature type="compositionally biased region" description="Basic residues" evidence="1">
    <location>
        <begin position="414"/>
        <end position="432"/>
    </location>
</feature>
<reference evidence="2" key="1">
    <citation type="submission" date="2020-02" db="EMBL/GenBank/DDBJ databases">
        <authorList>
            <person name="Meier V. D."/>
        </authorList>
    </citation>
    <scope>NUCLEOTIDE SEQUENCE</scope>
    <source>
        <strain evidence="2">AVDCRST_MAG59</strain>
    </source>
</reference>
<feature type="compositionally biased region" description="Basic and acidic residues" evidence="1">
    <location>
        <begin position="238"/>
        <end position="247"/>
    </location>
</feature>
<feature type="region of interest" description="Disordered" evidence="1">
    <location>
        <begin position="42"/>
        <end position="160"/>
    </location>
</feature>
<feature type="compositionally biased region" description="Basic residues" evidence="1">
    <location>
        <begin position="376"/>
        <end position="385"/>
    </location>
</feature>
<feature type="compositionally biased region" description="Basic and acidic residues" evidence="1">
    <location>
        <begin position="399"/>
        <end position="413"/>
    </location>
</feature>
<dbReference type="GO" id="GO:0016491">
    <property type="term" value="F:oxidoreductase activity"/>
    <property type="evidence" value="ECO:0007669"/>
    <property type="project" value="UniProtKB-KW"/>
</dbReference>
<keyword evidence="2" id="KW-0830">Ubiquinone</keyword>
<organism evidence="2">
    <name type="scientific">uncultured Thermomicrobiales bacterium</name>
    <dbReference type="NCBI Taxonomy" id="1645740"/>
    <lineage>
        <taxon>Bacteria</taxon>
        <taxon>Pseudomonadati</taxon>
        <taxon>Thermomicrobiota</taxon>
        <taxon>Thermomicrobia</taxon>
        <taxon>Thermomicrobiales</taxon>
        <taxon>environmental samples</taxon>
    </lineage>
</organism>
<dbReference type="EC" id="1.6.5.3" evidence="2"/>
<protein>
    <submittedName>
        <fullName evidence="2">NADH-ubiquinone oxidoreductase chain D</fullName>
        <ecNumber evidence="2">1.6.5.3</ecNumber>
    </submittedName>
</protein>
<name>A0A6J4VDN5_9BACT</name>
<proteinExistence type="predicted"/>
<feature type="non-terminal residue" evidence="2">
    <location>
        <position position="1"/>
    </location>
</feature>
<feature type="region of interest" description="Disordered" evidence="1">
    <location>
        <begin position="1"/>
        <end position="22"/>
    </location>
</feature>
<evidence type="ECO:0000313" key="2">
    <source>
        <dbReference type="EMBL" id="CAA9575734.1"/>
    </source>
</evidence>